<dbReference type="STRING" id="247156.NFA_49020"/>
<accession>Q5YPY7</accession>
<dbReference type="InterPro" id="IPR017969">
    <property type="entry name" value="Heavy-metal-associated_CS"/>
</dbReference>
<dbReference type="HOGENOM" id="CLU_134973_13_1_11"/>
<dbReference type="EMBL" id="AP006618">
    <property type="protein sequence ID" value="BAD59754.1"/>
    <property type="molecule type" value="Genomic_DNA"/>
</dbReference>
<dbReference type="GO" id="GO:0006825">
    <property type="term" value="P:copper ion transport"/>
    <property type="evidence" value="ECO:0007669"/>
    <property type="project" value="InterPro"/>
</dbReference>
<dbReference type="InterPro" id="IPR000428">
    <property type="entry name" value="Cu-bd"/>
</dbReference>
<dbReference type="SUPFAM" id="SSF55008">
    <property type="entry name" value="HMA, heavy metal-associated domain"/>
    <property type="match status" value="1"/>
</dbReference>
<dbReference type="PROSITE" id="PS50846">
    <property type="entry name" value="HMA_2"/>
    <property type="match status" value="1"/>
</dbReference>
<dbReference type="InterPro" id="IPR006121">
    <property type="entry name" value="HMA_dom"/>
</dbReference>
<feature type="domain" description="HMA" evidence="2">
    <location>
        <begin position="23"/>
        <end position="88"/>
    </location>
</feature>
<dbReference type="Pfam" id="PF00403">
    <property type="entry name" value="HMA"/>
    <property type="match status" value="1"/>
</dbReference>
<gene>
    <name evidence="3" type="ordered locus">NFA_49020</name>
</gene>
<evidence type="ECO:0000313" key="3">
    <source>
        <dbReference type="EMBL" id="BAD59754.1"/>
    </source>
</evidence>
<dbReference type="InterPro" id="IPR036163">
    <property type="entry name" value="HMA_dom_sf"/>
</dbReference>
<evidence type="ECO:0000313" key="4">
    <source>
        <dbReference type="Proteomes" id="UP000006820"/>
    </source>
</evidence>
<dbReference type="Gene3D" id="3.30.70.100">
    <property type="match status" value="1"/>
</dbReference>
<organism evidence="3 4">
    <name type="scientific">Nocardia farcinica (strain IFM 10152)</name>
    <dbReference type="NCBI Taxonomy" id="247156"/>
    <lineage>
        <taxon>Bacteria</taxon>
        <taxon>Bacillati</taxon>
        <taxon>Actinomycetota</taxon>
        <taxon>Actinomycetes</taxon>
        <taxon>Mycobacteriales</taxon>
        <taxon>Nocardiaceae</taxon>
        <taxon>Nocardia</taxon>
    </lineage>
</organism>
<keyword evidence="1" id="KW-0479">Metal-binding</keyword>
<evidence type="ECO:0000256" key="1">
    <source>
        <dbReference type="ARBA" id="ARBA00022723"/>
    </source>
</evidence>
<dbReference type="Proteomes" id="UP000006820">
    <property type="component" value="Chromosome"/>
</dbReference>
<dbReference type="KEGG" id="nfa:NFA_49020"/>
<dbReference type="eggNOG" id="COG2608">
    <property type="taxonomic scope" value="Bacteria"/>
</dbReference>
<proteinExistence type="predicted"/>
<evidence type="ECO:0000259" key="2">
    <source>
        <dbReference type="PROSITE" id="PS50846"/>
    </source>
</evidence>
<dbReference type="PROSITE" id="PS01047">
    <property type="entry name" value="HMA_1"/>
    <property type="match status" value="1"/>
</dbReference>
<dbReference type="AlphaFoldDB" id="Q5YPY7"/>
<protein>
    <submittedName>
        <fullName evidence="3">Putative metal-binding protein</fullName>
    </submittedName>
</protein>
<dbReference type="PRINTS" id="PR00944">
    <property type="entry name" value="CUEXPORT"/>
</dbReference>
<reference evidence="3 4" key="1">
    <citation type="journal article" date="2004" name="Proc. Natl. Acad. Sci. U.S.A.">
        <title>The complete genomic sequence of Nocardia farcinica IFM 10152.</title>
        <authorList>
            <person name="Ishikawa J."/>
            <person name="Yamashita A."/>
            <person name="Mikami Y."/>
            <person name="Hoshino Y."/>
            <person name="Kurita H."/>
            <person name="Hotta K."/>
            <person name="Shiba T."/>
            <person name="Hattori M."/>
        </authorList>
    </citation>
    <scope>NUCLEOTIDE SEQUENCE [LARGE SCALE GENOMIC DNA]</scope>
    <source>
        <strain evidence="3 4">IFM 10152</strain>
    </source>
</reference>
<name>Q5YPY7_NOCFA</name>
<dbReference type="CDD" id="cd00371">
    <property type="entry name" value="HMA"/>
    <property type="match status" value="1"/>
</dbReference>
<dbReference type="GO" id="GO:0005507">
    <property type="term" value="F:copper ion binding"/>
    <property type="evidence" value="ECO:0007669"/>
    <property type="project" value="InterPro"/>
</dbReference>
<keyword evidence="4" id="KW-1185">Reference proteome</keyword>
<sequence length="89" mass="8905">MFVVSADIGSAAVPRTGGVATMTTTTYTVKGMTCGHCASAVETEIGKIDAVTSVQVDLKGGAVRVESTAPLADADVVAAVDEAGYEVVL</sequence>